<dbReference type="InParanoid" id="B8ML10"/>
<dbReference type="OMA" id="QQCHYVL"/>
<protein>
    <submittedName>
        <fullName evidence="5">Rad21/Rec8 N terminal domain protein</fullName>
    </submittedName>
</protein>
<dbReference type="OrthoDB" id="5427633at2759"/>
<evidence type="ECO:0000259" key="4">
    <source>
        <dbReference type="Pfam" id="PF04825"/>
    </source>
</evidence>
<dbReference type="eggNOG" id="KOG1213">
    <property type="taxonomic scope" value="Eukaryota"/>
</dbReference>
<feature type="domain" description="Rad21/Rec8-like protein N-terminal" evidence="4">
    <location>
        <begin position="1"/>
        <end position="57"/>
    </location>
</feature>
<dbReference type="VEuPathDB" id="FungiDB:TSTA_048660"/>
<evidence type="ECO:0000256" key="3">
    <source>
        <dbReference type="SAM" id="MobiDB-lite"/>
    </source>
</evidence>
<feature type="compositionally biased region" description="Basic and acidic residues" evidence="3">
    <location>
        <begin position="361"/>
        <end position="371"/>
    </location>
</feature>
<dbReference type="GO" id="GO:0007064">
    <property type="term" value="P:mitotic sister chromatid cohesion"/>
    <property type="evidence" value="ECO:0007669"/>
    <property type="project" value="TreeGrafter"/>
</dbReference>
<gene>
    <name evidence="5" type="ORF">TSTA_048660</name>
</gene>
<evidence type="ECO:0000256" key="2">
    <source>
        <dbReference type="ARBA" id="ARBA00023242"/>
    </source>
</evidence>
<dbReference type="CDD" id="cd21789">
    <property type="entry name" value="Rad21_Rec8_M_SpRec8p-like"/>
    <property type="match status" value="1"/>
</dbReference>
<sequence>MSPEAPMALRLQGNLLYGVTKVYSRQCVYTLADVQAMLDKMKTALKVVHDRGLQADAGKARPEELIVPYDPAFIPDFAFPVVDLELLNPLGPTVPAAKLDSSLLSSKMSDSSHSQLELITIPQLDVDTSGTTVAGFGGFSFASGSSHSPGGQNLLDIGGEEEGILLQPDFDFDEEGNIVDLVMADAPAMPPATPVRDRVIHEEAGDVLQGPQEIEMAATTPAINALDDVQIDAEERGRPSPTWGRLPDPDYVDRSRNQNASSSRKRRAQNMLQNDVLTQISRDELLQWDQEYLQHMSRLDAQRANAKGLARARKNAAAWITGRGIGSVGLGIGVNGLTHPLESFCGDSLLAALSSEPPTNDARKRSSREAVSEDEEGHDRSVRRRISDAGVEVGLSHPDQLAMQEDVELGLDAPPSLPDDASSQMPWNITASLQGSVAGSSSVPRPFNGYDSSSRRYRGFGRPGSRFSSASPLARRGLPRDLFGRDSLSSLSLRDFGEFHDDDDLGDFPHATGSDGFAESSNNNAFESQVTLASLDNNDRNFLDYLQTRVQGTKVGRDSPGIQKISFSELLPPTSTSRAVATQALLHVLTLATKNVIQVSQGKRCRGAPYAIDDLHEIRLSIRD</sequence>
<dbReference type="AlphaFoldDB" id="B8ML10"/>
<dbReference type="RefSeq" id="XP_002485379.1">
    <property type="nucleotide sequence ID" value="XM_002485334.1"/>
</dbReference>
<dbReference type="HOGENOM" id="CLU_025342_0_0_1"/>
<dbReference type="GO" id="GO:0003682">
    <property type="term" value="F:chromatin binding"/>
    <property type="evidence" value="ECO:0007669"/>
    <property type="project" value="TreeGrafter"/>
</dbReference>
<proteinExistence type="predicted"/>
<dbReference type="PANTHER" id="PTHR12585:SF70">
    <property type="entry name" value="RAD21_REC8 N TERMINAL DOMAIN PROTEIN (AFU_ORTHOLOGUE AFUA_6G02900)"/>
    <property type="match status" value="1"/>
</dbReference>
<evidence type="ECO:0000313" key="6">
    <source>
        <dbReference type="Proteomes" id="UP000001745"/>
    </source>
</evidence>
<name>B8ML10_TALSN</name>
<feature type="compositionally biased region" description="Basic and acidic residues" evidence="3">
    <location>
        <begin position="247"/>
        <end position="256"/>
    </location>
</feature>
<dbReference type="GO" id="GO:0030892">
    <property type="term" value="C:mitotic cohesin complex"/>
    <property type="evidence" value="ECO:0007669"/>
    <property type="project" value="TreeGrafter"/>
</dbReference>
<dbReference type="PANTHER" id="PTHR12585">
    <property type="entry name" value="SCC1 / RAD21 FAMILY MEMBER"/>
    <property type="match status" value="1"/>
</dbReference>
<keyword evidence="6" id="KW-1185">Reference proteome</keyword>
<dbReference type="CDD" id="cd21790">
    <property type="entry name" value="Rad21_Rec8_M_ScRec8p-like"/>
    <property type="match status" value="1"/>
</dbReference>
<dbReference type="GO" id="GO:0005634">
    <property type="term" value="C:nucleus"/>
    <property type="evidence" value="ECO:0007669"/>
    <property type="project" value="UniProtKB-SubCell"/>
</dbReference>
<reference evidence="6" key="1">
    <citation type="journal article" date="2015" name="Genome Announc.">
        <title>Genome sequence of the AIDS-associated pathogen Penicillium marneffei (ATCC18224) and its near taxonomic relative Talaromyces stipitatus (ATCC10500).</title>
        <authorList>
            <person name="Nierman W.C."/>
            <person name="Fedorova-Abrams N.D."/>
            <person name="Andrianopoulos A."/>
        </authorList>
    </citation>
    <scope>NUCLEOTIDE SEQUENCE [LARGE SCALE GENOMIC DNA]</scope>
    <source>
        <strain evidence="6">ATCC 10500 / CBS 375.48 / QM 6759 / NRRL 1006</strain>
    </source>
</reference>
<comment type="subcellular location">
    <subcellularLocation>
        <location evidence="1">Nucleus</location>
    </subcellularLocation>
</comment>
<dbReference type="STRING" id="441959.B8ML10"/>
<dbReference type="EMBL" id="EQ962657">
    <property type="protein sequence ID" value="EED15426.1"/>
    <property type="molecule type" value="Genomic_DNA"/>
</dbReference>
<dbReference type="Pfam" id="PF04825">
    <property type="entry name" value="Rad21_Rec8_N"/>
    <property type="match status" value="1"/>
</dbReference>
<evidence type="ECO:0000313" key="5">
    <source>
        <dbReference type="EMBL" id="EED15426.1"/>
    </source>
</evidence>
<dbReference type="PhylomeDB" id="B8ML10"/>
<dbReference type="GeneID" id="8107048"/>
<accession>B8ML10</accession>
<dbReference type="InterPro" id="IPR039781">
    <property type="entry name" value="Rad21/Rec8-like"/>
</dbReference>
<dbReference type="InterPro" id="IPR006910">
    <property type="entry name" value="Rad21_Rec8_N"/>
</dbReference>
<organism evidence="5 6">
    <name type="scientific">Talaromyces stipitatus (strain ATCC 10500 / CBS 375.48 / QM 6759 / NRRL 1006)</name>
    <name type="common">Penicillium stipitatum</name>
    <dbReference type="NCBI Taxonomy" id="441959"/>
    <lineage>
        <taxon>Eukaryota</taxon>
        <taxon>Fungi</taxon>
        <taxon>Dikarya</taxon>
        <taxon>Ascomycota</taxon>
        <taxon>Pezizomycotina</taxon>
        <taxon>Eurotiomycetes</taxon>
        <taxon>Eurotiomycetidae</taxon>
        <taxon>Eurotiales</taxon>
        <taxon>Trichocomaceae</taxon>
        <taxon>Talaromyces</taxon>
        <taxon>Talaromyces sect. Talaromyces</taxon>
    </lineage>
</organism>
<feature type="region of interest" description="Disordered" evidence="3">
    <location>
        <begin position="234"/>
        <end position="268"/>
    </location>
</feature>
<keyword evidence="2" id="KW-0539">Nucleus</keyword>
<feature type="region of interest" description="Disordered" evidence="3">
    <location>
        <begin position="355"/>
        <end position="385"/>
    </location>
</feature>
<evidence type="ECO:0000256" key="1">
    <source>
        <dbReference type="ARBA" id="ARBA00004123"/>
    </source>
</evidence>
<dbReference type="Proteomes" id="UP000001745">
    <property type="component" value="Unassembled WGS sequence"/>
</dbReference>